<comment type="caution">
    <text evidence="1">The sequence shown here is derived from an EMBL/GenBank/DDBJ whole genome shotgun (WGS) entry which is preliminary data.</text>
</comment>
<gene>
    <name evidence="1" type="ORF">H9Q72_005747</name>
</gene>
<dbReference type="Proteomes" id="UP000750502">
    <property type="component" value="Unassembled WGS sequence"/>
</dbReference>
<sequence length="75" mass="8413">MELLNSHTISQWIVDPDTLEVTASWINTDGSTPPITLFISESSNWMGMTGSLSAMQAAFPNQRYRRIKLVLELIS</sequence>
<organism evidence="1 2">
    <name type="scientific">Fusarium xylarioides</name>
    <dbReference type="NCBI Taxonomy" id="221167"/>
    <lineage>
        <taxon>Eukaryota</taxon>
        <taxon>Fungi</taxon>
        <taxon>Dikarya</taxon>
        <taxon>Ascomycota</taxon>
        <taxon>Pezizomycotina</taxon>
        <taxon>Sordariomycetes</taxon>
        <taxon>Hypocreomycetidae</taxon>
        <taxon>Hypocreales</taxon>
        <taxon>Nectriaceae</taxon>
        <taxon>Fusarium</taxon>
        <taxon>Fusarium fujikuroi species complex</taxon>
    </lineage>
</organism>
<proteinExistence type="predicted"/>
<name>A0A9P7LA08_9HYPO</name>
<dbReference type="EMBL" id="JADFTT010000168">
    <property type="protein sequence ID" value="KAG5766186.1"/>
    <property type="molecule type" value="Genomic_DNA"/>
</dbReference>
<reference evidence="1" key="2">
    <citation type="submission" date="2020-10" db="EMBL/GenBank/DDBJ databases">
        <authorList>
            <person name="Peck L.D."/>
            <person name="Nowell R.W."/>
            <person name="Flood J."/>
            <person name="Ryan M.J."/>
            <person name="Barraclough T.G."/>
        </authorList>
    </citation>
    <scope>NUCLEOTIDE SEQUENCE</scope>
    <source>
        <strain evidence="1">IMI 127659i</strain>
    </source>
</reference>
<evidence type="ECO:0000313" key="1">
    <source>
        <dbReference type="EMBL" id="KAG5766186.1"/>
    </source>
</evidence>
<dbReference type="AlphaFoldDB" id="A0A9P7LA08"/>
<evidence type="ECO:0000313" key="2">
    <source>
        <dbReference type="Proteomes" id="UP000750502"/>
    </source>
</evidence>
<keyword evidence="2" id="KW-1185">Reference proteome</keyword>
<dbReference type="OrthoDB" id="4584900at2759"/>
<reference evidence="1" key="1">
    <citation type="journal article" date="2020" name="bioRxiv">
        <title>Historical genomics reveals the evolutionary mechanisms behind multiple outbreaks of the host-specific coffee wilt pathogen Fusarium xylarioides.</title>
        <authorList>
            <person name="Peck D."/>
            <person name="Nowell R.W."/>
            <person name="Flood J."/>
            <person name="Ryan M.J."/>
            <person name="Barraclough T.G."/>
        </authorList>
    </citation>
    <scope>NUCLEOTIDE SEQUENCE</scope>
    <source>
        <strain evidence="1">IMI 127659i</strain>
    </source>
</reference>
<protein>
    <submittedName>
        <fullName evidence="1">Uncharacterized protein</fullName>
    </submittedName>
</protein>
<accession>A0A9P7LA08</accession>